<proteinExistence type="predicted"/>
<dbReference type="PANTHER" id="PTHR47017:SF1">
    <property type="entry name" value="ACYL-COA"/>
    <property type="match status" value="1"/>
</dbReference>
<protein>
    <recommendedName>
        <fullName evidence="3">GNAT family N-acetyltransferase</fullName>
    </recommendedName>
</protein>
<keyword evidence="2" id="KW-1185">Reference proteome</keyword>
<dbReference type="InterPro" id="IPR007434">
    <property type="entry name" value="FemAB-like"/>
</dbReference>
<evidence type="ECO:0000313" key="2">
    <source>
        <dbReference type="Proteomes" id="UP000064201"/>
    </source>
</evidence>
<dbReference type="SUPFAM" id="SSF55729">
    <property type="entry name" value="Acyl-CoA N-acyltransferases (Nat)"/>
    <property type="match status" value="1"/>
</dbReference>
<evidence type="ECO:0000313" key="1">
    <source>
        <dbReference type="EMBL" id="AKJ95512.1"/>
    </source>
</evidence>
<dbReference type="OrthoDB" id="9776898at2"/>
<dbReference type="AlphaFoldDB" id="A0A0G3G7P2"/>
<dbReference type="Gene3D" id="3.40.630.30">
    <property type="match status" value="1"/>
</dbReference>
<gene>
    <name evidence="1" type="ORF">TVD_09155</name>
</gene>
<sequence length="425" mass="47885">MSAEGDTQAPDPSEDATGHTAERVELRDGLAAVDPAAWDALTGGTEPFLRHAFLEGLERHECLGRQFGWFPQHVLIFREGQLVAAAPAYAKTNNYGEFVFDFAWEGAWNRHGLNYYPKLVVSVPYTPATGPRLLVHPEAPDFDHLRTLLVRALVTRGRELNASGVNILFPNQDDLDVTRELGLAERMGCQYHWTNAPDGGYADFDAFLGALSSKKRKNIKRERRRVQEAGIVFRTLTGATGQAEDWARFHRFYVDTFEKHMGIPTLSEAFFVETAAELGDQVVLFEARRPSAADPDATEPDAKADGETIAAALCYRSHDTLYGRFWGCTEELADLHFETCYYQGIEFCIREGLARFEPGAQGEHKIPRGFLPTPTYSAHMILTEGFEQPVRDFCEREAQMMRAQCERLHEHSPYRQAHSDDVPDR</sequence>
<dbReference type="RefSeq" id="WP_047251431.1">
    <property type="nucleotide sequence ID" value="NZ_CP011367.1"/>
</dbReference>
<organism evidence="1 2">
    <name type="scientific">Thioalkalivibrio versutus</name>
    <dbReference type="NCBI Taxonomy" id="106634"/>
    <lineage>
        <taxon>Bacteria</taxon>
        <taxon>Pseudomonadati</taxon>
        <taxon>Pseudomonadota</taxon>
        <taxon>Gammaproteobacteria</taxon>
        <taxon>Chromatiales</taxon>
        <taxon>Ectothiorhodospiraceae</taxon>
        <taxon>Thioalkalivibrio</taxon>
    </lineage>
</organism>
<name>A0A0G3G7P2_9GAMM</name>
<accession>A0A0G3G7P2</accession>
<dbReference type="STRING" id="106634.TVD_09155"/>
<dbReference type="Proteomes" id="UP000064201">
    <property type="component" value="Chromosome"/>
</dbReference>
<dbReference type="InterPro" id="IPR016181">
    <property type="entry name" value="Acyl_CoA_acyltransferase"/>
</dbReference>
<dbReference type="PANTHER" id="PTHR47017">
    <property type="entry name" value="ACYL-COA"/>
    <property type="match status" value="1"/>
</dbReference>
<reference evidence="1 2" key="1">
    <citation type="submission" date="2015-04" db="EMBL/GenBank/DDBJ databases">
        <title>Complete Sequence for the Genome of the Thioalkalivibrio versutus D301.</title>
        <authorList>
            <person name="Mu T."/>
            <person name="Zhou J."/>
            <person name="Xu X."/>
        </authorList>
    </citation>
    <scope>NUCLEOTIDE SEQUENCE [LARGE SCALE GENOMIC DNA]</scope>
    <source>
        <strain evidence="1 2">D301</strain>
    </source>
</reference>
<dbReference type="Pfam" id="PF04339">
    <property type="entry name" value="FemAB_like"/>
    <property type="match status" value="1"/>
</dbReference>
<dbReference type="PATRIC" id="fig|106634.4.peg.1875"/>
<dbReference type="EMBL" id="CP011367">
    <property type="protein sequence ID" value="AKJ95512.1"/>
    <property type="molecule type" value="Genomic_DNA"/>
</dbReference>
<evidence type="ECO:0008006" key="3">
    <source>
        <dbReference type="Google" id="ProtNLM"/>
    </source>
</evidence>
<dbReference type="KEGG" id="tvr:TVD_09155"/>